<sequence>MPVLSRRALNRATVARQFLLDRTDQPALDVVRRLVGLQGQVPAAPYLGLWSRVAGFGRDDLTGLLLRRQVVRATTVRGTLHVTAAADYRWLRPLLQPLMARLQRQFAGRATAGVDPADLVAHAAELLAREPLSRTRLRELLARRWPDHDRSALLHSVQYLLPLVHLPPAGTWGGRVDGPCALAQEWLAAPPVPADPAVLVRRYLAAFGPASVADVQAWSGLTRLAEVVEPIRGELRVFRDEQGRELFDLPDAERPDPDTPAPPRLLPEYDNLLLAYADRTRVLGDVERRRVLTPAVAATVLVDGFVAGTWAVDREDGTATLRVRPFRSLGGADREALAAEAGRLLNFVCPDQPERTVRFD</sequence>
<dbReference type="Proteomes" id="UP000280698">
    <property type="component" value="Unassembled WGS sequence"/>
</dbReference>
<keyword evidence="1" id="KW-0238">DNA-binding</keyword>
<reference evidence="1 2" key="1">
    <citation type="submission" date="2018-11" db="EMBL/GenBank/DDBJ databases">
        <title>Micromonospora sp. PPF5-17, a new actinomycetes isolated from a hot spring soil.</title>
        <authorList>
            <person name="Thawai C."/>
        </authorList>
    </citation>
    <scope>NUCLEOTIDE SEQUENCE [LARGE SCALE GENOMIC DNA]</scope>
    <source>
        <strain evidence="1 2">PPF5-17</strain>
    </source>
</reference>
<protein>
    <submittedName>
        <fullName evidence="1">Winged helix DNA-binding domain-containing protein</fullName>
    </submittedName>
</protein>
<dbReference type="InterPro" id="IPR009351">
    <property type="entry name" value="AlkZ-like"/>
</dbReference>
<dbReference type="EMBL" id="RJLN01000018">
    <property type="protein sequence ID" value="RNL99741.1"/>
    <property type="molecule type" value="Genomic_DNA"/>
</dbReference>
<gene>
    <name evidence="1" type="ORF">EFE23_09045</name>
</gene>
<evidence type="ECO:0000313" key="2">
    <source>
        <dbReference type="Proteomes" id="UP000280698"/>
    </source>
</evidence>
<dbReference type="PANTHER" id="PTHR38479:SF2">
    <property type="entry name" value="WINGED HELIX DNA-BINDING DOMAIN-CONTAINING PROTEIN"/>
    <property type="match status" value="1"/>
</dbReference>
<organism evidence="1 2">
    <name type="scientific">Micromonospora solifontis</name>
    <dbReference type="NCBI Taxonomy" id="2487138"/>
    <lineage>
        <taxon>Bacteria</taxon>
        <taxon>Bacillati</taxon>
        <taxon>Actinomycetota</taxon>
        <taxon>Actinomycetes</taxon>
        <taxon>Micromonosporales</taxon>
        <taxon>Micromonosporaceae</taxon>
        <taxon>Micromonospora</taxon>
    </lineage>
</organism>
<evidence type="ECO:0000313" key="1">
    <source>
        <dbReference type="EMBL" id="RNL99741.1"/>
    </source>
</evidence>
<keyword evidence="2" id="KW-1185">Reference proteome</keyword>
<name>A0ABX9WKL8_9ACTN</name>
<dbReference type="Pfam" id="PF06224">
    <property type="entry name" value="AlkZ-like"/>
    <property type="match status" value="1"/>
</dbReference>
<dbReference type="GO" id="GO:0003677">
    <property type="term" value="F:DNA binding"/>
    <property type="evidence" value="ECO:0007669"/>
    <property type="project" value="UniProtKB-KW"/>
</dbReference>
<proteinExistence type="predicted"/>
<accession>A0ABX9WKL8</accession>
<comment type="caution">
    <text evidence="1">The sequence shown here is derived from an EMBL/GenBank/DDBJ whole genome shotgun (WGS) entry which is preliminary data.</text>
</comment>
<dbReference type="PANTHER" id="PTHR38479">
    <property type="entry name" value="LMO0824 PROTEIN"/>
    <property type="match status" value="1"/>
</dbReference>